<dbReference type="Proteomes" id="UP001595453">
    <property type="component" value="Unassembled WGS sequence"/>
</dbReference>
<evidence type="ECO:0000259" key="1">
    <source>
        <dbReference type="Pfam" id="PF14028"/>
    </source>
</evidence>
<protein>
    <submittedName>
        <fullName evidence="2">Thiopeptide-type bacteriocin biosynthesis protein</fullName>
    </submittedName>
</protein>
<organism evidence="2 3">
    <name type="scientific">Pseudoalteromonas fenneropenaei</name>
    <dbReference type="NCBI Taxonomy" id="1737459"/>
    <lineage>
        <taxon>Bacteria</taxon>
        <taxon>Pseudomonadati</taxon>
        <taxon>Pseudomonadota</taxon>
        <taxon>Gammaproteobacteria</taxon>
        <taxon>Alteromonadales</taxon>
        <taxon>Pseudoalteromonadaceae</taxon>
        <taxon>Pseudoalteromonas</taxon>
    </lineage>
</organism>
<name>A0ABV7CKU3_9GAMM</name>
<gene>
    <name evidence="2" type="ORF">ACFOEE_12070</name>
</gene>
<dbReference type="NCBIfam" id="TIGR03891">
    <property type="entry name" value="thiopep_ocin"/>
    <property type="match status" value="1"/>
</dbReference>
<dbReference type="EMBL" id="JBHRSD010000018">
    <property type="protein sequence ID" value="MFC3033257.1"/>
    <property type="molecule type" value="Genomic_DNA"/>
</dbReference>
<accession>A0ABV7CKU3</accession>
<evidence type="ECO:0000313" key="3">
    <source>
        <dbReference type="Proteomes" id="UP001595453"/>
    </source>
</evidence>
<sequence>MSRWKSLHFFIHDYNKINELLSFLNANLAPEIKSELFFIRYWLGGPHIRIRFKNEQHEPAIRKALVTYWDKNHFISSLNAGEYYKNYQRYFAADEQICWYENGHVEEIAYEPELTRYGGENGIAHCEAFFCWDTRNILDALNTCSGRLEQLLFGYCLVFHEVAKELQLEASKLLNLEGLNVESEVSFVTNKVSEKYVQHRTIYQGYVGQYEAQQLYPQHLTPLKNELNKLSKSLSGMAGSELIEVFNSILHMSFNRAGIAPFKEAVIRHFSFLALNDQGEVDAILAS</sequence>
<dbReference type="InterPro" id="IPR023809">
    <property type="entry name" value="Thiopep_bacteriocin_synth_dom"/>
</dbReference>
<dbReference type="RefSeq" id="WP_377124559.1">
    <property type="nucleotide sequence ID" value="NZ_JBHRSD010000018.1"/>
</dbReference>
<proteinExistence type="predicted"/>
<reference evidence="3" key="1">
    <citation type="journal article" date="2019" name="Int. J. Syst. Evol. Microbiol.">
        <title>The Global Catalogue of Microorganisms (GCM) 10K type strain sequencing project: providing services to taxonomists for standard genome sequencing and annotation.</title>
        <authorList>
            <consortium name="The Broad Institute Genomics Platform"/>
            <consortium name="The Broad Institute Genome Sequencing Center for Infectious Disease"/>
            <person name="Wu L."/>
            <person name="Ma J."/>
        </authorList>
    </citation>
    <scope>NUCLEOTIDE SEQUENCE [LARGE SCALE GENOMIC DNA]</scope>
    <source>
        <strain evidence="3">KCTC 42730</strain>
    </source>
</reference>
<keyword evidence="3" id="KW-1185">Reference proteome</keyword>
<feature type="domain" description="Thiopeptide-type bacteriocin biosynthesis" evidence="1">
    <location>
        <begin position="4"/>
        <end position="270"/>
    </location>
</feature>
<comment type="caution">
    <text evidence="2">The sequence shown here is derived from an EMBL/GenBank/DDBJ whole genome shotgun (WGS) entry which is preliminary data.</text>
</comment>
<evidence type="ECO:0000313" key="2">
    <source>
        <dbReference type="EMBL" id="MFC3033257.1"/>
    </source>
</evidence>
<dbReference type="Pfam" id="PF14028">
    <property type="entry name" value="Lant_dehydr_C"/>
    <property type="match status" value="1"/>
</dbReference>